<comment type="caution">
    <text evidence="3">The sequence shown here is derived from an EMBL/GenBank/DDBJ whole genome shotgun (WGS) entry which is preliminary data.</text>
</comment>
<keyword evidence="2" id="KW-1133">Transmembrane helix</keyword>
<feature type="region of interest" description="Disordered" evidence="1">
    <location>
        <begin position="60"/>
        <end position="95"/>
    </location>
</feature>
<feature type="transmembrane region" description="Helical" evidence="2">
    <location>
        <begin position="397"/>
        <end position="414"/>
    </location>
</feature>
<evidence type="ECO:0008006" key="5">
    <source>
        <dbReference type="Google" id="ProtNLM"/>
    </source>
</evidence>
<accession>A0A3M7I452</accession>
<dbReference type="Proteomes" id="UP000281677">
    <property type="component" value="Unassembled WGS sequence"/>
</dbReference>
<sequence length="534" mass="58887">MASTGTVTMQDSLHSEYLSSSFSNLSRSRSTNSLIVRTYKSATQLYLTKRFREALETLEPIISPQQSPENGSPEDDPHDASLQEQGSNAAPVAQSTKGTRTKVWVFYLSLIHAIIDLGPEEGKLQFGSTRWRQLANKAREGTVWDEIVKMGYGGAESEVDPDVVVNLSTLLLGHMAYQELNQTKLEAWLSSNESPAGGQLADGVATPMSTTSASSPKALATRLKILELYTLHVLPANDEWQYAREFIQMSDMLDEEHKDAFWGALQQLKEEKDGTALRERELAERREREMQEEKRREEEERKIEEGRRVAEERRKAEEAERQRAEKATRGTNLGANPAAGPSNQGSRPGARQGGNGGRPPKKPPQPPMTFYRRASSALHNFQSMVLDASRGVRSGNFNVFRLVMFMLAFLVLVARRDLRDRLRRAIAEGWSKVKRTVGMGVKIICRGEGSKLMLKTQTKGNPDYRLPGLLGLANPLLAGFNSAAPASLACSSFFSPLPNSSAVNSSGSVPSKDFATAIPASRSATILVHDLPVE</sequence>
<keyword evidence="2" id="KW-0812">Transmembrane</keyword>
<proteinExistence type="predicted"/>
<dbReference type="EMBL" id="QWIT01000845">
    <property type="protein sequence ID" value="RMZ20218.1"/>
    <property type="molecule type" value="Genomic_DNA"/>
</dbReference>
<dbReference type="VEuPathDB" id="FungiDB:BTJ68_11703"/>
<evidence type="ECO:0000256" key="2">
    <source>
        <dbReference type="SAM" id="Phobius"/>
    </source>
</evidence>
<evidence type="ECO:0000313" key="4">
    <source>
        <dbReference type="Proteomes" id="UP000281677"/>
    </source>
</evidence>
<organism evidence="3 4">
    <name type="scientific">Hortaea werneckii</name>
    <name type="common">Black yeast</name>
    <name type="synonym">Cladosporium werneckii</name>
    <dbReference type="NCBI Taxonomy" id="91943"/>
    <lineage>
        <taxon>Eukaryota</taxon>
        <taxon>Fungi</taxon>
        <taxon>Dikarya</taxon>
        <taxon>Ascomycota</taxon>
        <taxon>Pezizomycotina</taxon>
        <taxon>Dothideomycetes</taxon>
        <taxon>Dothideomycetidae</taxon>
        <taxon>Mycosphaerellales</taxon>
        <taxon>Teratosphaeriaceae</taxon>
        <taxon>Hortaea</taxon>
    </lineage>
</organism>
<feature type="region of interest" description="Disordered" evidence="1">
    <location>
        <begin position="273"/>
        <end position="370"/>
    </location>
</feature>
<reference evidence="3 4" key="1">
    <citation type="journal article" date="2018" name="BMC Genomics">
        <title>Genomic evidence for intraspecific hybridization in a clonal and extremely halotolerant yeast.</title>
        <authorList>
            <person name="Gostincar C."/>
            <person name="Stajich J.E."/>
            <person name="Zupancic J."/>
            <person name="Zalar P."/>
            <person name="Gunde-Cimerman N."/>
        </authorList>
    </citation>
    <scope>NUCLEOTIDE SEQUENCE [LARGE SCALE GENOMIC DNA]</scope>
    <source>
        <strain evidence="3 4">EXF-120</strain>
    </source>
</reference>
<dbReference type="AlphaFoldDB" id="A0A3M7I452"/>
<feature type="compositionally biased region" description="Polar residues" evidence="1">
    <location>
        <begin position="82"/>
        <end position="95"/>
    </location>
</feature>
<protein>
    <recommendedName>
        <fullName evidence="5">Peroxin 26</fullName>
    </recommendedName>
</protein>
<keyword evidence="2" id="KW-0472">Membrane</keyword>
<dbReference type="OrthoDB" id="3981028at2759"/>
<feature type="compositionally biased region" description="Basic and acidic residues" evidence="1">
    <location>
        <begin position="273"/>
        <end position="328"/>
    </location>
</feature>
<evidence type="ECO:0000313" key="3">
    <source>
        <dbReference type="EMBL" id="RMZ20218.1"/>
    </source>
</evidence>
<gene>
    <name evidence="3" type="ORF">D0859_15782</name>
</gene>
<evidence type="ECO:0000256" key="1">
    <source>
        <dbReference type="SAM" id="MobiDB-lite"/>
    </source>
</evidence>
<name>A0A3M7I452_HORWE</name>